<dbReference type="PRINTS" id="PR00417">
    <property type="entry name" value="PRTPISMRASEI"/>
</dbReference>
<dbReference type="InterPro" id="IPR013824">
    <property type="entry name" value="Topo_IA_cen_sub1"/>
</dbReference>
<feature type="active site" description="O-(5'-phospho-DNA)-tyrosine intermediate" evidence="8">
    <location>
        <position position="324"/>
    </location>
</feature>
<dbReference type="InterPro" id="IPR023405">
    <property type="entry name" value="Topo_IA_core_domain"/>
</dbReference>
<dbReference type="InterPro" id="IPR003601">
    <property type="entry name" value="Topo_IA_2"/>
</dbReference>
<feature type="site" description="Interaction with DNA" evidence="8">
    <location>
        <position position="34"/>
    </location>
</feature>
<keyword evidence="3" id="KW-0479">Metal-binding</keyword>
<dbReference type="Gene3D" id="3.40.50.140">
    <property type="match status" value="1"/>
</dbReference>
<evidence type="ECO:0000256" key="7">
    <source>
        <dbReference type="ARBA" id="ARBA00023235"/>
    </source>
</evidence>
<feature type="site" description="Interaction with DNA" evidence="8">
    <location>
        <position position="161"/>
    </location>
</feature>
<dbReference type="InterPro" id="IPR034149">
    <property type="entry name" value="TOPRIM_TopoI"/>
</dbReference>
<keyword evidence="5 8" id="KW-0799">Topoisomerase</keyword>
<feature type="domain" description="Toprim" evidence="10">
    <location>
        <begin position="4"/>
        <end position="127"/>
    </location>
</feature>
<feature type="site" description="Interaction with DNA" evidence="8">
    <location>
        <position position="326"/>
    </location>
</feature>
<evidence type="ECO:0000313" key="13">
    <source>
        <dbReference type="Proteomes" id="UP000595220"/>
    </source>
</evidence>
<feature type="region of interest" description="Disordered" evidence="9">
    <location>
        <begin position="864"/>
        <end position="910"/>
    </location>
</feature>
<comment type="similarity">
    <text evidence="2 8">Belongs to the type IA topoisomerase family.</text>
</comment>
<dbReference type="HAMAP" id="MF_00952">
    <property type="entry name" value="Topoisom_1_prok"/>
    <property type="match status" value="1"/>
</dbReference>
<feature type="site" description="Interaction with DNA" evidence="8">
    <location>
        <position position="168"/>
    </location>
</feature>
<feature type="domain" description="Topo IA-type catalytic" evidence="11">
    <location>
        <begin position="142"/>
        <end position="599"/>
    </location>
</feature>
<dbReference type="Gene3D" id="2.70.20.10">
    <property type="entry name" value="Topoisomerase I, domain 3"/>
    <property type="match status" value="1"/>
</dbReference>
<keyword evidence="4" id="KW-0460">Magnesium</keyword>
<dbReference type="RefSeq" id="WP_074633038.1">
    <property type="nucleotide sequence ID" value="NZ_CP066065.1"/>
</dbReference>
<dbReference type="GO" id="GO:0003677">
    <property type="term" value="F:DNA binding"/>
    <property type="evidence" value="ECO:0007669"/>
    <property type="project" value="UniProtKB-KW"/>
</dbReference>
<keyword evidence="7 8" id="KW-0413">Isomerase</keyword>
<dbReference type="InterPro" id="IPR003602">
    <property type="entry name" value="Topo_IA_DNA-bd_dom"/>
</dbReference>
<evidence type="ECO:0000256" key="5">
    <source>
        <dbReference type="ARBA" id="ARBA00023029"/>
    </source>
</evidence>
<dbReference type="NCBIfam" id="TIGR01051">
    <property type="entry name" value="topA_bact"/>
    <property type="match status" value="1"/>
</dbReference>
<feature type="compositionally biased region" description="Basic and acidic residues" evidence="9">
    <location>
        <begin position="465"/>
        <end position="474"/>
    </location>
</feature>
<proteinExistence type="inferred from homology"/>
<reference evidence="12 13" key="1">
    <citation type="submission" date="2020-12" db="EMBL/GenBank/DDBJ databases">
        <title>FDA dAtabase for Regulatory Grade micrObial Sequences (FDA-ARGOS): Supporting development and validation of Infectious Disease Dx tests.</title>
        <authorList>
            <person name="Sproer C."/>
            <person name="Gronow S."/>
            <person name="Severitt S."/>
            <person name="Schroder I."/>
            <person name="Tallon L."/>
            <person name="Sadzewicz L."/>
            <person name="Zhao X."/>
            <person name="Boylan J."/>
            <person name="Ott S."/>
            <person name="Bowen H."/>
            <person name="Vavikolanu K."/>
            <person name="Mehta A."/>
            <person name="Aluvathingal J."/>
            <person name="Nadendla S."/>
            <person name="Lowell S."/>
            <person name="Myers T."/>
            <person name="Yan Y."/>
            <person name="Sichtig H."/>
        </authorList>
    </citation>
    <scope>NUCLEOTIDE SEQUENCE [LARGE SCALE GENOMIC DNA]</scope>
    <source>
        <strain evidence="12 13">FDAARGOS_985</strain>
    </source>
</reference>
<dbReference type="GO" id="GO:0003917">
    <property type="term" value="F:DNA topoisomerase type I (single strand cut, ATP-independent) activity"/>
    <property type="evidence" value="ECO:0007669"/>
    <property type="project" value="UniProtKB-UniRule"/>
</dbReference>
<keyword evidence="6 8" id="KW-0238">DNA-binding</keyword>
<evidence type="ECO:0000256" key="8">
    <source>
        <dbReference type="HAMAP-Rule" id="MF_00952"/>
    </source>
</evidence>
<dbReference type="GO" id="GO:0006265">
    <property type="term" value="P:DNA topological change"/>
    <property type="evidence" value="ECO:0007669"/>
    <property type="project" value="UniProtKB-UniRule"/>
</dbReference>
<dbReference type="SMART" id="SM00437">
    <property type="entry name" value="TOP1Ac"/>
    <property type="match status" value="1"/>
</dbReference>
<evidence type="ECO:0000256" key="6">
    <source>
        <dbReference type="ARBA" id="ARBA00023125"/>
    </source>
</evidence>
<dbReference type="Pfam" id="PF13368">
    <property type="entry name" value="Toprim_C_rpt"/>
    <property type="match status" value="3"/>
</dbReference>
<evidence type="ECO:0000256" key="2">
    <source>
        <dbReference type="ARBA" id="ARBA00009446"/>
    </source>
</evidence>
<feature type="site" description="Interaction with DNA" evidence="8">
    <location>
        <position position="156"/>
    </location>
</feature>
<dbReference type="InterPro" id="IPR013497">
    <property type="entry name" value="Topo_IA_cen"/>
</dbReference>
<dbReference type="InterPro" id="IPR006171">
    <property type="entry name" value="TOPRIM_dom"/>
</dbReference>
<dbReference type="SUPFAM" id="SSF56712">
    <property type="entry name" value="Prokaryotic type I DNA topoisomerase"/>
    <property type="match status" value="1"/>
</dbReference>
<dbReference type="EC" id="5.6.2.1" evidence="8"/>
<dbReference type="InterPro" id="IPR005733">
    <property type="entry name" value="TopoI_bac-type"/>
</dbReference>
<dbReference type="Proteomes" id="UP000595220">
    <property type="component" value="Chromosome"/>
</dbReference>
<feature type="region of interest" description="Disordered" evidence="9">
    <location>
        <begin position="465"/>
        <end position="499"/>
    </location>
</feature>
<evidence type="ECO:0000256" key="1">
    <source>
        <dbReference type="ARBA" id="ARBA00000213"/>
    </source>
</evidence>
<keyword evidence="13" id="KW-1185">Reference proteome</keyword>
<comment type="function">
    <text evidence="8">Releases the supercoiling and torsional tension of DNA, which is introduced during the DNA replication and transcription, by transiently cleaving and rejoining one strand of the DNA duplex. Introduces a single-strand break via transesterification at a target site in duplex DNA. The scissile phosphodiester is attacked by the catalytic tyrosine of the enzyme, resulting in the formation of a DNA-(5'-phosphotyrosyl)-enzyme intermediate and the expulsion of a 3'-OH DNA strand. The free DNA strand then undergoes passage around the unbroken strand, thus removing DNA supercoils. Finally, in the religation step, the DNA 3'-OH attacks the covalent intermediate to expel the active-site tyrosine and restore the DNA phosphodiester backbone.</text>
</comment>
<dbReference type="PROSITE" id="PS50880">
    <property type="entry name" value="TOPRIM"/>
    <property type="match status" value="1"/>
</dbReference>
<dbReference type="Gene3D" id="1.10.290.10">
    <property type="entry name" value="Topoisomerase I, domain 4"/>
    <property type="match status" value="1"/>
</dbReference>
<feature type="region of interest" description="Interaction with DNA" evidence="8">
    <location>
        <begin position="176"/>
        <end position="181"/>
    </location>
</feature>
<dbReference type="PANTHER" id="PTHR42785:SF1">
    <property type="entry name" value="DNA TOPOISOMERASE"/>
    <property type="match status" value="1"/>
</dbReference>
<evidence type="ECO:0000259" key="11">
    <source>
        <dbReference type="PROSITE" id="PS52039"/>
    </source>
</evidence>
<feature type="site" description="Interaction with DNA" evidence="8">
    <location>
        <position position="531"/>
    </location>
</feature>
<dbReference type="CDD" id="cd00186">
    <property type="entry name" value="TOP1Ac"/>
    <property type="match status" value="1"/>
</dbReference>
<dbReference type="SMART" id="SM00493">
    <property type="entry name" value="TOPRIM"/>
    <property type="match status" value="1"/>
</dbReference>
<comment type="subunit">
    <text evidence="8">Monomer.</text>
</comment>
<dbReference type="AlphaFoldDB" id="A0AAQ0BVV9"/>
<dbReference type="InterPro" id="IPR025589">
    <property type="entry name" value="Toprim_C_rpt"/>
</dbReference>
<organism evidence="12 13">
    <name type="scientific">Schaalia meyeri</name>
    <dbReference type="NCBI Taxonomy" id="52773"/>
    <lineage>
        <taxon>Bacteria</taxon>
        <taxon>Bacillati</taxon>
        <taxon>Actinomycetota</taxon>
        <taxon>Actinomycetes</taxon>
        <taxon>Actinomycetales</taxon>
        <taxon>Actinomycetaceae</taxon>
        <taxon>Schaalia</taxon>
    </lineage>
</organism>
<dbReference type="SMART" id="SM00436">
    <property type="entry name" value="TOP1Bc"/>
    <property type="match status" value="1"/>
</dbReference>
<dbReference type="InterPro" id="IPR000380">
    <property type="entry name" value="Topo_IA"/>
</dbReference>
<dbReference type="GO" id="GO:0046872">
    <property type="term" value="F:metal ion binding"/>
    <property type="evidence" value="ECO:0007669"/>
    <property type="project" value="UniProtKB-KW"/>
</dbReference>
<accession>A0AAQ0BVV9</accession>
<dbReference type="Pfam" id="PF01751">
    <property type="entry name" value="Toprim"/>
    <property type="match status" value="1"/>
</dbReference>
<name>A0AAQ0BVV9_9ACTO</name>
<dbReference type="InterPro" id="IPR013825">
    <property type="entry name" value="Topo_IA_cen_sub2"/>
</dbReference>
<evidence type="ECO:0000256" key="3">
    <source>
        <dbReference type="ARBA" id="ARBA00022723"/>
    </source>
</evidence>
<dbReference type="InterPro" id="IPR028612">
    <property type="entry name" value="Topoisom_1_IA"/>
</dbReference>
<dbReference type="PANTHER" id="PTHR42785">
    <property type="entry name" value="DNA TOPOISOMERASE, TYPE IA, CORE"/>
    <property type="match status" value="1"/>
</dbReference>
<dbReference type="CDD" id="cd03363">
    <property type="entry name" value="TOPRIM_TopoIA_TopoI"/>
    <property type="match status" value="1"/>
</dbReference>
<sequence length="910" mass="98890">MSATKLVIVESPAKAATIKGYLGPDYHVTASIGHIRDLPQPSELPKDMKKGPFGRFAVNVDDGFTPYYVVNPDKKKKVTELRKLLKESDELFLATDEDREGEAIAWHLLQVLKPKVPVRRMVFHEITKEAIQRALDNTRDLDTALVDAQETRRILDRLYGYEVSPLLWRKIRPSLSAGRVQSVATRLVVARERDRMAHVSAEYWSIDTSFTCAGQAFGARVTSVDGAAIATGSDFSEKGELSAKAVKSGILHLDEATARSYAQALTDAPGSVIDSVTRKPYRRRPAAPFTTSTLQQEASRKLHWNASSTMRTAQSLYESGYITYMRTDSTALSGQAIHAARQQATQLYGADAVAEAPRTYGAASKGAQEAHEAIRPAGDHFRTPGEVASSLSKQQLALYDLIWKRTVASQMADALGYTATIRVLTGIDVDGKRHDVLSSASGTVITAPGFRLAYEEGRDRGRYEAEKNDAEKTLPDVAEGDAASLTRATPDGHETQPPGRYTEATLVKTMEELGIGRPSTYAATIQTIGDRGYVTHRGQYLVPTWLAFSVTRLLEENLANLVDYDFTASMEGDLDRIAAGEENGTEFLSGFFFGPDGSGEVGGLRHDVASLGDDIDARAVNSIDLGRGVTLRVGRYGPYMEKADGTRANVPPEVAPDELGDQLVDQLFSRAADDGRELGVDPDTGHTIIVKDGRYGPYVTEVLPEPEGDDGAKAKKSAAKPRTASLFKTMDISTVTLSDALQLLFLPREVGVDPASGEAITAQNGRYGPYLKKGTDSRTLSSEDQLLSITLEQALAIYAQPKMRGRAAARPPLREFGEDPISGKKVTVKDGRFGPYVTDGETNVTVPRAETVEDLTAERAYELLADKRAKGPAPKRTRKKASTKTTAKKATAKKPAAKKTSAKKTATKER</sequence>
<evidence type="ECO:0000259" key="10">
    <source>
        <dbReference type="PROSITE" id="PS50880"/>
    </source>
</evidence>
<dbReference type="PROSITE" id="PS52039">
    <property type="entry name" value="TOPO_IA_2"/>
    <property type="match status" value="1"/>
</dbReference>
<dbReference type="EMBL" id="CP066065">
    <property type="protein sequence ID" value="QQC43809.1"/>
    <property type="molecule type" value="Genomic_DNA"/>
</dbReference>
<evidence type="ECO:0000256" key="4">
    <source>
        <dbReference type="ARBA" id="ARBA00022842"/>
    </source>
</evidence>
<dbReference type="PROSITE" id="PS00396">
    <property type="entry name" value="TOPO_IA_1"/>
    <property type="match status" value="1"/>
</dbReference>
<dbReference type="InterPro" id="IPR013826">
    <property type="entry name" value="Topo_IA_cen_sub3"/>
</dbReference>
<feature type="compositionally biased region" description="Basic residues" evidence="9">
    <location>
        <begin position="873"/>
        <end position="902"/>
    </location>
</feature>
<evidence type="ECO:0000256" key="9">
    <source>
        <dbReference type="SAM" id="MobiDB-lite"/>
    </source>
</evidence>
<dbReference type="InterPro" id="IPR023406">
    <property type="entry name" value="Topo_IA_AS"/>
</dbReference>
<protein>
    <recommendedName>
        <fullName evidence="8">DNA topoisomerase 1</fullName>
        <ecNumber evidence="8">5.6.2.1</ecNumber>
    </recommendedName>
    <alternativeName>
        <fullName evidence="8">DNA topoisomerase I</fullName>
    </alternativeName>
</protein>
<feature type="site" description="Interaction with DNA" evidence="8">
    <location>
        <position position="152"/>
    </location>
</feature>
<gene>
    <name evidence="8 12" type="primary">topA</name>
    <name evidence="12" type="ORF">I6H42_08600</name>
</gene>
<dbReference type="Gene3D" id="1.10.460.10">
    <property type="entry name" value="Topoisomerase I, domain 2"/>
    <property type="match status" value="1"/>
</dbReference>
<feature type="site" description="Interaction with DNA" evidence="8">
    <location>
        <position position="153"/>
    </location>
</feature>
<comment type="catalytic activity">
    <reaction evidence="1 8">
        <text>ATP-independent breakage of single-stranded DNA, followed by passage and rejoining.</text>
        <dbReference type="EC" id="5.6.2.1"/>
    </reaction>
</comment>
<evidence type="ECO:0000313" key="12">
    <source>
        <dbReference type="EMBL" id="QQC43809.1"/>
    </source>
</evidence>
<dbReference type="Pfam" id="PF01131">
    <property type="entry name" value="Topoisom_bac"/>
    <property type="match status" value="1"/>
</dbReference>